<keyword evidence="3 6" id="KW-0732">Signal</keyword>
<dbReference type="AlphaFoldDB" id="A0A7Y9B0T0"/>
<keyword evidence="2" id="KW-0813">Transport</keyword>
<name>A0A7Y9B0T0_9FIRM</name>
<feature type="compositionally biased region" description="Basic and acidic residues" evidence="5">
    <location>
        <begin position="126"/>
        <end position="164"/>
    </location>
</feature>
<dbReference type="GO" id="GO:0030001">
    <property type="term" value="P:metal ion transport"/>
    <property type="evidence" value="ECO:0007669"/>
    <property type="project" value="InterPro"/>
</dbReference>
<evidence type="ECO:0000313" key="7">
    <source>
        <dbReference type="EMBL" id="NWO23449.1"/>
    </source>
</evidence>
<dbReference type="Pfam" id="PF01297">
    <property type="entry name" value="ZnuA"/>
    <property type="match status" value="1"/>
</dbReference>
<comment type="similarity">
    <text evidence="1">Belongs to the bacterial solute-binding protein 9 family.</text>
</comment>
<feature type="coiled-coil region" evidence="4">
    <location>
        <begin position="193"/>
        <end position="227"/>
    </location>
</feature>
<dbReference type="GO" id="GO:0046872">
    <property type="term" value="F:metal ion binding"/>
    <property type="evidence" value="ECO:0007669"/>
    <property type="project" value="InterPro"/>
</dbReference>
<gene>
    <name evidence="7" type="ORF">HW270_05130</name>
</gene>
<proteinExistence type="inferred from homology"/>
<evidence type="ECO:0000256" key="2">
    <source>
        <dbReference type="ARBA" id="ARBA00022448"/>
    </source>
</evidence>
<dbReference type="InterPro" id="IPR006127">
    <property type="entry name" value="ZnuA-like"/>
</dbReference>
<dbReference type="RefSeq" id="WP_009643134.1">
    <property type="nucleotide sequence ID" value="NZ_CAJPUB010000019.1"/>
</dbReference>
<feature type="signal peptide" evidence="6">
    <location>
        <begin position="1"/>
        <end position="24"/>
    </location>
</feature>
<keyword evidence="4" id="KW-0175">Coiled coil</keyword>
<feature type="region of interest" description="Disordered" evidence="5">
    <location>
        <begin position="126"/>
        <end position="166"/>
    </location>
</feature>
<dbReference type="PANTHER" id="PTHR42953">
    <property type="entry name" value="HIGH-AFFINITY ZINC UPTAKE SYSTEM PROTEIN ZNUA-RELATED"/>
    <property type="match status" value="1"/>
</dbReference>
<organism evidence="7 8">
    <name type="scientific">Mogibacterium timidum</name>
    <dbReference type="NCBI Taxonomy" id="35519"/>
    <lineage>
        <taxon>Bacteria</taxon>
        <taxon>Bacillati</taxon>
        <taxon>Bacillota</taxon>
        <taxon>Clostridia</taxon>
        <taxon>Peptostreptococcales</taxon>
        <taxon>Anaerovoracaceae</taxon>
        <taxon>Mogibacterium</taxon>
    </lineage>
</organism>
<evidence type="ECO:0000256" key="6">
    <source>
        <dbReference type="SAM" id="SignalP"/>
    </source>
</evidence>
<evidence type="ECO:0000256" key="4">
    <source>
        <dbReference type="SAM" id="Coils"/>
    </source>
</evidence>
<feature type="chain" id="PRO_5039211125" evidence="6">
    <location>
        <begin position="25"/>
        <end position="347"/>
    </location>
</feature>
<evidence type="ECO:0000256" key="1">
    <source>
        <dbReference type="ARBA" id="ARBA00011028"/>
    </source>
</evidence>
<dbReference type="InterPro" id="IPR050492">
    <property type="entry name" value="Bact_metal-bind_prot9"/>
</dbReference>
<dbReference type="PROSITE" id="PS51257">
    <property type="entry name" value="PROKAR_LIPOPROTEIN"/>
    <property type="match status" value="1"/>
</dbReference>
<evidence type="ECO:0000256" key="3">
    <source>
        <dbReference type="ARBA" id="ARBA00022729"/>
    </source>
</evidence>
<dbReference type="PANTHER" id="PTHR42953:SF3">
    <property type="entry name" value="HIGH-AFFINITY ZINC UPTAKE SYSTEM PROTEIN ZNUA"/>
    <property type="match status" value="1"/>
</dbReference>
<evidence type="ECO:0000313" key="8">
    <source>
        <dbReference type="Proteomes" id="UP000526307"/>
    </source>
</evidence>
<dbReference type="EMBL" id="JABXYR010000002">
    <property type="protein sequence ID" value="NWO23449.1"/>
    <property type="molecule type" value="Genomic_DNA"/>
</dbReference>
<accession>A0A7Y9B0T0</accession>
<comment type="caution">
    <text evidence="7">The sequence shown here is derived from an EMBL/GenBank/DDBJ whole genome shotgun (WGS) entry which is preliminary data.</text>
</comment>
<sequence length="347" mass="39484">MNRKKFTKLFAIMLIAILTLGALSGCGNKTESKKKIKIVATTFPQYDWIREILGDKAKDVDLKLLQKSGGDLHSFQPSADDIKAVADADIFVYVGGESDKWVSDVLKKKTNKNLVAINLMDEMKDSKKAEEVKEGMQPEKEEHDHHDHDGDKDKDHKDGHHHEDAEEVEYDEHVWLSLKNAIKLCKPIEKAIADKDKDNADTYKKNLDAYTEKLKKLDKQYADAVAKAKVKTLVFGDRFPFRYMVDDYGIDYYAAFVGCSAESEASFETIHFLSGKLNQLKLKHVVTIENSDHKIAKSIIRDADSTKRDIKTLDSLQSIKKSDLKDKTYLKTMEQNLEVLKELLSNK</sequence>
<protein>
    <submittedName>
        <fullName evidence="7">Zinc ABC transporter substrate-binding protein</fullName>
    </submittedName>
</protein>
<keyword evidence="8" id="KW-1185">Reference proteome</keyword>
<reference evidence="7 8" key="1">
    <citation type="submission" date="2020-06" db="EMBL/GenBank/DDBJ databases">
        <title>Mogibacterium timidum strain W9173 genomic sequence.</title>
        <authorList>
            <person name="Wade W.G."/>
            <person name="Johnston C.D."/>
            <person name="Chen T."/>
            <person name="Dewhirst F.E."/>
        </authorList>
    </citation>
    <scope>NUCLEOTIDE SEQUENCE [LARGE SCALE GENOMIC DNA]</scope>
    <source>
        <strain evidence="7 8">W9173</strain>
    </source>
</reference>
<dbReference type="SUPFAM" id="SSF53807">
    <property type="entry name" value="Helical backbone' metal receptor"/>
    <property type="match status" value="1"/>
</dbReference>
<dbReference type="Proteomes" id="UP000526307">
    <property type="component" value="Unassembled WGS sequence"/>
</dbReference>
<evidence type="ECO:0000256" key="5">
    <source>
        <dbReference type="SAM" id="MobiDB-lite"/>
    </source>
</evidence>
<dbReference type="Gene3D" id="3.40.50.1980">
    <property type="entry name" value="Nitrogenase molybdenum iron protein domain"/>
    <property type="match status" value="2"/>
</dbReference>